<reference evidence="2" key="1">
    <citation type="submission" date="2017-04" db="EMBL/GenBank/DDBJ databases">
        <authorList>
            <person name="Varghese N."/>
            <person name="Submissions S."/>
        </authorList>
    </citation>
    <scope>NUCLEOTIDE SEQUENCE [LARGE SCALE GENOMIC DNA]</scope>
    <source>
        <strain evidence="2">B4P</strain>
    </source>
</reference>
<name>A0A1X7CW25_9HYPH</name>
<protein>
    <recommendedName>
        <fullName evidence="3">ANTAR domain-containing protein</fullName>
    </recommendedName>
</protein>
<evidence type="ECO:0000313" key="1">
    <source>
        <dbReference type="EMBL" id="SMF04146.1"/>
    </source>
</evidence>
<dbReference type="OrthoDB" id="8374086at2"/>
<evidence type="ECO:0000313" key="2">
    <source>
        <dbReference type="Proteomes" id="UP000192903"/>
    </source>
</evidence>
<organism evidence="1 2">
    <name type="scientific">Xaviernesmea oryzae</name>
    <dbReference type="NCBI Taxonomy" id="464029"/>
    <lineage>
        <taxon>Bacteria</taxon>
        <taxon>Pseudomonadati</taxon>
        <taxon>Pseudomonadota</taxon>
        <taxon>Alphaproteobacteria</taxon>
        <taxon>Hyphomicrobiales</taxon>
        <taxon>Rhizobiaceae</taxon>
        <taxon>Rhizobium/Agrobacterium group</taxon>
        <taxon>Xaviernesmea</taxon>
    </lineage>
</organism>
<dbReference type="STRING" id="464029.SAMN02982989_4666"/>
<dbReference type="EMBL" id="FXAF01000002">
    <property type="protein sequence ID" value="SMF04146.1"/>
    <property type="molecule type" value="Genomic_DNA"/>
</dbReference>
<gene>
    <name evidence="1" type="ORF">SAMN02982989_4666</name>
</gene>
<evidence type="ECO:0008006" key="3">
    <source>
        <dbReference type="Google" id="ProtNLM"/>
    </source>
</evidence>
<proteinExistence type="predicted"/>
<sequence>MPDSDEIEMEVRRRSLAVEGAMLLLIDGLAARGTISADEAEDMLRILSKSSDFSAARAAGSLRIVNQLKRLRQGDGAMTPGA</sequence>
<accession>A0A1X7CW25</accession>
<dbReference type="RefSeq" id="WP_143531473.1">
    <property type="nucleotide sequence ID" value="NZ_FXAF01000002.1"/>
</dbReference>
<keyword evidence="2" id="KW-1185">Reference proteome</keyword>
<dbReference type="AlphaFoldDB" id="A0A1X7CW25"/>
<dbReference type="Proteomes" id="UP000192903">
    <property type="component" value="Unassembled WGS sequence"/>
</dbReference>